<protein>
    <submittedName>
        <fullName evidence="7">AcrR family transcriptional regulator</fullName>
    </submittedName>
</protein>
<dbReference type="RefSeq" id="WP_196823817.1">
    <property type="nucleotide sequence ID" value="NZ_CP046980.1"/>
</dbReference>
<dbReference type="InterPro" id="IPR036271">
    <property type="entry name" value="Tet_transcr_reg_TetR-rel_C_sf"/>
</dbReference>
<proteinExistence type="predicted"/>
<dbReference type="Proteomes" id="UP000658613">
    <property type="component" value="Unassembled WGS sequence"/>
</dbReference>
<feature type="DNA-binding region" description="H-T-H motif" evidence="4">
    <location>
        <begin position="32"/>
        <end position="51"/>
    </location>
</feature>
<evidence type="ECO:0000256" key="4">
    <source>
        <dbReference type="PROSITE-ProRule" id="PRU00335"/>
    </source>
</evidence>
<dbReference type="InterPro" id="IPR001647">
    <property type="entry name" value="HTH_TetR"/>
</dbReference>
<gene>
    <name evidence="7" type="ORF">IW254_000169</name>
</gene>
<keyword evidence="3" id="KW-0804">Transcription</keyword>
<keyword evidence="1" id="KW-0805">Transcription regulation</keyword>
<dbReference type="PROSITE" id="PS01081">
    <property type="entry name" value="HTH_TETR_1"/>
    <property type="match status" value="1"/>
</dbReference>
<dbReference type="FunFam" id="1.10.10.60:FF:000141">
    <property type="entry name" value="TetR family transcriptional regulator"/>
    <property type="match status" value="1"/>
</dbReference>
<dbReference type="PRINTS" id="PR00455">
    <property type="entry name" value="HTHTETR"/>
</dbReference>
<reference evidence="7" key="1">
    <citation type="submission" date="2020-11" db="EMBL/GenBank/DDBJ databases">
        <title>Sequencing the genomes of 1000 actinobacteria strains.</title>
        <authorList>
            <person name="Klenk H.-P."/>
        </authorList>
    </citation>
    <scope>NUCLEOTIDE SEQUENCE</scope>
    <source>
        <strain evidence="7">DSM 45632</strain>
    </source>
</reference>
<keyword evidence="8" id="KW-1185">Reference proteome</keyword>
<evidence type="ECO:0000256" key="5">
    <source>
        <dbReference type="SAM" id="MobiDB-lite"/>
    </source>
</evidence>
<feature type="domain" description="HTH tetR-type" evidence="6">
    <location>
        <begin position="9"/>
        <end position="69"/>
    </location>
</feature>
<feature type="region of interest" description="Disordered" evidence="5">
    <location>
        <begin position="199"/>
        <end position="223"/>
    </location>
</feature>
<dbReference type="PANTHER" id="PTHR30055:SF227">
    <property type="entry name" value="TRANSCRIPTIONAL REGULATORY PROTEIN (PROBABLY TETR-FAMILY)-RELATED"/>
    <property type="match status" value="1"/>
</dbReference>
<dbReference type="AlphaFoldDB" id="A0A931GSU1"/>
<evidence type="ECO:0000256" key="2">
    <source>
        <dbReference type="ARBA" id="ARBA00023125"/>
    </source>
</evidence>
<comment type="caution">
    <text evidence="7">The sequence shown here is derived from an EMBL/GenBank/DDBJ whole genome shotgun (WGS) entry which is preliminary data.</text>
</comment>
<name>A0A931GSU1_9CORY</name>
<dbReference type="SUPFAM" id="SSF48498">
    <property type="entry name" value="Tetracyclin repressor-like, C-terminal domain"/>
    <property type="match status" value="1"/>
</dbReference>
<dbReference type="Pfam" id="PF19344">
    <property type="entry name" value="TetR_C_32"/>
    <property type="match status" value="1"/>
</dbReference>
<evidence type="ECO:0000256" key="1">
    <source>
        <dbReference type="ARBA" id="ARBA00023015"/>
    </source>
</evidence>
<dbReference type="Pfam" id="PF00440">
    <property type="entry name" value="TetR_N"/>
    <property type="match status" value="1"/>
</dbReference>
<evidence type="ECO:0000313" key="8">
    <source>
        <dbReference type="Proteomes" id="UP000658613"/>
    </source>
</evidence>
<accession>A0A931GSU1</accession>
<evidence type="ECO:0000313" key="7">
    <source>
        <dbReference type="EMBL" id="MBG6121200.1"/>
    </source>
</evidence>
<dbReference type="Gene3D" id="1.10.357.10">
    <property type="entry name" value="Tetracycline Repressor, domain 2"/>
    <property type="match status" value="1"/>
</dbReference>
<dbReference type="SUPFAM" id="SSF46689">
    <property type="entry name" value="Homeodomain-like"/>
    <property type="match status" value="1"/>
</dbReference>
<dbReference type="InterPro" id="IPR023772">
    <property type="entry name" value="DNA-bd_HTH_TetR-type_CS"/>
</dbReference>
<dbReference type="InterPro" id="IPR050109">
    <property type="entry name" value="HTH-type_TetR-like_transc_reg"/>
</dbReference>
<dbReference type="GO" id="GO:0003700">
    <property type="term" value="F:DNA-binding transcription factor activity"/>
    <property type="evidence" value="ECO:0007669"/>
    <property type="project" value="TreeGrafter"/>
</dbReference>
<dbReference type="GO" id="GO:0045892">
    <property type="term" value="P:negative regulation of DNA-templated transcription"/>
    <property type="evidence" value="ECO:0007669"/>
    <property type="project" value="UniProtKB-ARBA"/>
</dbReference>
<evidence type="ECO:0000256" key="3">
    <source>
        <dbReference type="ARBA" id="ARBA00023163"/>
    </source>
</evidence>
<dbReference type="InterPro" id="IPR045823">
    <property type="entry name" value="TetR_C_32"/>
</dbReference>
<dbReference type="PROSITE" id="PS50977">
    <property type="entry name" value="HTH_TETR_2"/>
    <property type="match status" value="1"/>
</dbReference>
<dbReference type="EMBL" id="JADOUE010000001">
    <property type="protein sequence ID" value="MBG6121200.1"/>
    <property type="molecule type" value="Genomic_DNA"/>
</dbReference>
<sequence>MVRRRMTGEQRRDQLMKVGRSAFAERGFEGISVEEIGTRAGVSKPVIYEHFGGKEGLYRAVADQEIATLVEIISQSIQEGGWRERVYHAVVALLTYAEQNTDGFIILARGQAYDDGAGSKEVYTSLMHQVTDRVTHLLVEAFPQQGIDAKLAPLYAQGVVGTFASVSIWWLNDKSLTRNQVAAHLYNLVWNGLGHMSDMPALPEEEEDAGGKDPAPGFDGDDDAYFELSSVDDVYEAGDGE</sequence>
<evidence type="ECO:0000259" key="6">
    <source>
        <dbReference type="PROSITE" id="PS50977"/>
    </source>
</evidence>
<organism evidence="7 8">
    <name type="scientific">Corynebacterium aquatimens</name>
    <dbReference type="NCBI Taxonomy" id="1190508"/>
    <lineage>
        <taxon>Bacteria</taxon>
        <taxon>Bacillati</taxon>
        <taxon>Actinomycetota</taxon>
        <taxon>Actinomycetes</taxon>
        <taxon>Mycobacteriales</taxon>
        <taxon>Corynebacteriaceae</taxon>
        <taxon>Corynebacterium</taxon>
    </lineage>
</organism>
<dbReference type="GO" id="GO:0000976">
    <property type="term" value="F:transcription cis-regulatory region binding"/>
    <property type="evidence" value="ECO:0007669"/>
    <property type="project" value="TreeGrafter"/>
</dbReference>
<dbReference type="InterPro" id="IPR009057">
    <property type="entry name" value="Homeodomain-like_sf"/>
</dbReference>
<keyword evidence="2 4" id="KW-0238">DNA-binding</keyword>
<dbReference type="PANTHER" id="PTHR30055">
    <property type="entry name" value="HTH-TYPE TRANSCRIPTIONAL REGULATOR RUTR"/>
    <property type="match status" value="1"/>
</dbReference>